<dbReference type="EMBL" id="ML995816">
    <property type="protein sequence ID" value="KAF2772013.1"/>
    <property type="molecule type" value="Genomic_DNA"/>
</dbReference>
<name>A0A6G1LGD6_9PEZI</name>
<accession>A0A6G1LGD6</accession>
<sequence length="198" mass="21789">MTSLLSDMSRASLNELERSCSHSIMSFKSDSTSSVSCRRSTDALIRSSRGKIARSASWSHILGAVTSHTTSSPSPRAGARRLKRAGPAFALVSDAGPTESKQRSEFRRPFSRRRSAPTKTAKGTPYGSRSVFRSARSRLKRRITGARGGEEDVVKPDVTRLKEGCRQTGRARERVRKSIWSALCIGWECWGQSVAPFP</sequence>
<evidence type="ECO:0000256" key="1">
    <source>
        <dbReference type="SAM" id="MobiDB-lite"/>
    </source>
</evidence>
<dbReference type="Proteomes" id="UP000799436">
    <property type="component" value="Unassembled WGS sequence"/>
</dbReference>
<evidence type="ECO:0000313" key="3">
    <source>
        <dbReference type="Proteomes" id="UP000799436"/>
    </source>
</evidence>
<reference evidence="2" key="1">
    <citation type="journal article" date="2020" name="Stud. Mycol.">
        <title>101 Dothideomycetes genomes: a test case for predicting lifestyles and emergence of pathogens.</title>
        <authorList>
            <person name="Haridas S."/>
            <person name="Albert R."/>
            <person name="Binder M."/>
            <person name="Bloem J."/>
            <person name="Labutti K."/>
            <person name="Salamov A."/>
            <person name="Andreopoulos B."/>
            <person name="Baker S."/>
            <person name="Barry K."/>
            <person name="Bills G."/>
            <person name="Bluhm B."/>
            <person name="Cannon C."/>
            <person name="Castanera R."/>
            <person name="Culley D."/>
            <person name="Daum C."/>
            <person name="Ezra D."/>
            <person name="Gonzalez J."/>
            <person name="Henrissat B."/>
            <person name="Kuo A."/>
            <person name="Liang C."/>
            <person name="Lipzen A."/>
            <person name="Lutzoni F."/>
            <person name="Magnuson J."/>
            <person name="Mondo S."/>
            <person name="Nolan M."/>
            <person name="Ohm R."/>
            <person name="Pangilinan J."/>
            <person name="Park H.-J."/>
            <person name="Ramirez L."/>
            <person name="Alfaro M."/>
            <person name="Sun H."/>
            <person name="Tritt A."/>
            <person name="Yoshinaga Y."/>
            <person name="Zwiers L.-H."/>
            <person name="Turgeon B."/>
            <person name="Goodwin S."/>
            <person name="Spatafora J."/>
            <person name="Crous P."/>
            <person name="Grigoriev I."/>
        </authorList>
    </citation>
    <scope>NUCLEOTIDE SEQUENCE</scope>
    <source>
        <strain evidence="2">CBS 116005</strain>
    </source>
</reference>
<evidence type="ECO:0000313" key="2">
    <source>
        <dbReference type="EMBL" id="KAF2772013.1"/>
    </source>
</evidence>
<keyword evidence="3" id="KW-1185">Reference proteome</keyword>
<protein>
    <submittedName>
        <fullName evidence="2">Uncharacterized protein</fullName>
    </submittedName>
</protein>
<proteinExistence type="predicted"/>
<feature type="region of interest" description="Disordered" evidence="1">
    <location>
        <begin position="90"/>
        <end position="134"/>
    </location>
</feature>
<dbReference type="AlphaFoldDB" id="A0A6G1LGD6"/>
<gene>
    <name evidence="2" type="ORF">EJ03DRAFT_211221</name>
</gene>
<organism evidence="2 3">
    <name type="scientific">Teratosphaeria nubilosa</name>
    <dbReference type="NCBI Taxonomy" id="161662"/>
    <lineage>
        <taxon>Eukaryota</taxon>
        <taxon>Fungi</taxon>
        <taxon>Dikarya</taxon>
        <taxon>Ascomycota</taxon>
        <taxon>Pezizomycotina</taxon>
        <taxon>Dothideomycetes</taxon>
        <taxon>Dothideomycetidae</taxon>
        <taxon>Mycosphaerellales</taxon>
        <taxon>Teratosphaeriaceae</taxon>
        <taxon>Teratosphaeria</taxon>
    </lineage>
</organism>